<evidence type="ECO:0000313" key="2">
    <source>
        <dbReference type="EMBL" id="KPI84618.1"/>
    </source>
</evidence>
<dbReference type="VEuPathDB" id="TriTrypDB:Lsey_0244_0060"/>
<feature type="compositionally biased region" description="Low complexity" evidence="1">
    <location>
        <begin position="132"/>
        <end position="152"/>
    </location>
</feature>
<dbReference type="Proteomes" id="UP000038009">
    <property type="component" value="Unassembled WGS sequence"/>
</dbReference>
<evidence type="ECO:0000313" key="3">
    <source>
        <dbReference type="Proteomes" id="UP000038009"/>
    </source>
</evidence>
<organism evidence="2 3">
    <name type="scientific">Leptomonas seymouri</name>
    <dbReference type="NCBI Taxonomy" id="5684"/>
    <lineage>
        <taxon>Eukaryota</taxon>
        <taxon>Discoba</taxon>
        <taxon>Euglenozoa</taxon>
        <taxon>Kinetoplastea</taxon>
        <taxon>Metakinetoplastina</taxon>
        <taxon>Trypanosomatida</taxon>
        <taxon>Trypanosomatidae</taxon>
        <taxon>Leishmaniinae</taxon>
        <taxon>Leptomonas</taxon>
    </lineage>
</organism>
<gene>
    <name evidence="2" type="ORF">ABL78_6323</name>
</gene>
<dbReference type="EMBL" id="LJSK01000244">
    <property type="protein sequence ID" value="KPI84618.1"/>
    <property type="molecule type" value="Genomic_DNA"/>
</dbReference>
<proteinExistence type="predicted"/>
<reference evidence="2 3" key="1">
    <citation type="journal article" date="2015" name="PLoS Pathog.">
        <title>Leptomonas seymouri: Adaptations to the Dixenous Life Cycle Analyzed by Genome Sequencing, Transcriptome Profiling and Co-infection with Leishmania donovani.</title>
        <authorList>
            <person name="Kraeva N."/>
            <person name="Butenko A."/>
            <person name="Hlavacova J."/>
            <person name="Kostygov A."/>
            <person name="Myskova J."/>
            <person name="Grybchuk D."/>
            <person name="Lestinova T."/>
            <person name="Votypka J."/>
            <person name="Volf P."/>
            <person name="Opperdoes F."/>
            <person name="Flegontov P."/>
            <person name="Lukes J."/>
            <person name="Yurchenko V."/>
        </authorList>
    </citation>
    <scope>NUCLEOTIDE SEQUENCE [LARGE SCALE GENOMIC DNA]</scope>
    <source>
        <strain evidence="2 3">ATCC 30220</strain>
    </source>
</reference>
<dbReference type="AlphaFoldDB" id="A0A0N1HVK1"/>
<feature type="region of interest" description="Disordered" evidence="1">
    <location>
        <begin position="123"/>
        <end position="152"/>
    </location>
</feature>
<comment type="caution">
    <text evidence="2">The sequence shown here is derived from an EMBL/GenBank/DDBJ whole genome shotgun (WGS) entry which is preliminary data.</text>
</comment>
<protein>
    <submittedName>
        <fullName evidence="2">Uncharacterized protein</fullName>
    </submittedName>
</protein>
<evidence type="ECO:0000256" key="1">
    <source>
        <dbReference type="SAM" id="MobiDB-lite"/>
    </source>
</evidence>
<accession>A0A0N1HVK1</accession>
<keyword evidence="3" id="KW-1185">Reference proteome</keyword>
<name>A0A0N1HVK1_LEPSE</name>
<sequence>MGHGNSGETGKACYKALLAAATPVDFPMANVLCCPLFWRAHKHHCADTRLTEMGVEAIFWKGARAVNGFFVNFSDADLKENSDCSEPFFSGTVALCAADDRPPTFYRKQRWIFTQWKRQRASKMSTHKTRLTTPSSFSSPTTKSSISTSRQS</sequence>